<dbReference type="OrthoDB" id="14060at10239"/>
<evidence type="ECO:0000313" key="2">
    <source>
        <dbReference type="Proteomes" id="UP000001480"/>
    </source>
</evidence>
<dbReference type="Pfam" id="PF05521">
    <property type="entry name" value="Phage_HCP"/>
    <property type="match status" value="1"/>
</dbReference>
<evidence type="ECO:0000313" key="1">
    <source>
        <dbReference type="EMBL" id="ACE75749.1"/>
    </source>
</evidence>
<dbReference type="RefSeq" id="YP_002922623.1">
    <property type="nucleotide sequence ID" value="NC_012742.1"/>
</dbReference>
<dbReference type="Gene3D" id="2.40.10.270">
    <property type="entry name" value="Bacteriophage SPP1 head-tail adaptor protein"/>
    <property type="match status" value="1"/>
</dbReference>
<dbReference type="GeneID" id="7943833"/>
<proteinExistence type="predicted"/>
<dbReference type="EMBL" id="EU717894">
    <property type="protein sequence ID" value="ACE75749.1"/>
    <property type="molecule type" value="Genomic_DNA"/>
</dbReference>
<organism evidence="1 2">
    <name type="scientific">Xanthomonas phage phiL7</name>
    <dbReference type="NCBI Taxonomy" id="538979"/>
    <lineage>
        <taxon>Viruses</taxon>
        <taxon>Duplodnaviria</taxon>
        <taxon>Heunggongvirae</taxon>
        <taxon>Uroviricota</taxon>
        <taxon>Caudoviricetes</taxon>
        <taxon>Eisenstarkvirus</taxon>
        <taxon>Eisenstarkvirus L7</taxon>
    </lineage>
</organism>
<accession>C4ML09</accession>
<dbReference type="InterPro" id="IPR038666">
    <property type="entry name" value="SSP1_head-tail_sf"/>
</dbReference>
<dbReference type="InterPro" id="IPR008767">
    <property type="entry name" value="Phage_SPP1_head-tail_adaptor"/>
</dbReference>
<keyword evidence="2" id="KW-1185">Reference proteome</keyword>
<dbReference type="Proteomes" id="UP000001480">
    <property type="component" value="Segment"/>
</dbReference>
<sequence length="124" mass="12994">MALSAGALNTRLLAQRRTAGTDDWGSPIQGWQDLGSFSASIRNDTGMGAIRSATGAGIPASIARYSIEVRAEVIRAHGITSADRLVGRLPFSGADTIFSVTGVISDFSDPSHAYILTEVGADER</sequence>
<protein>
    <submittedName>
        <fullName evidence="1">p09</fullName>
    </submittedName>
</protein>
<dbReference type="KEGG" id="vg:7943833"/>
<reference evidence="1 2" key="1">
    <citation type="journal article" date="2009" name="Appl. Environ. Microbiol.">
        <title>Genomic characterization of the intron-containing T7-like phage phiL7 of Xanthomonas campestris.</title>
        <authorList>
            <person name="Lee C.N."/>
            <person name="Lin J.W."/>
            <person name="Weng S.F."/>
            <person name="Tseng Y.H."/>
        </authorList>
    </citation>
    <scope>NUCLEOTIDE SEQUENCE</scope>
</reference>
<name>C4ML09_9CAUD</name>